<dbReference type="PROSITE" id="PS51909">
    <property type="entry name" value="LYSOZYME_I"/>
    <property type="match status" value="1"/>
</dbReference>
<keyword evidence="7" id="KW-0326">Glycosidase</keyword>
<comment type="caution">
    <text evidence="9">The sequence shown here is derived from an EMBL/GenBank/DDBJ whole genome shotgun (WGS) entry which is preliminary data.</text>
</comment>
<organism evidence="9 10">
    <name type="scientific">Rhamnusium bicolor</name>
    <dbReference type="NCBI Taxonomy" id="1586634"/>
    <lineage>
        <taxon>Eukaryota</taxon>
        <taxon>Metazoa</taxon>
        <taxon>Ecdysozoa</taxon>
        <taxon>Arthropoda</taxon>
        <taxon>Hexapoda</taxon>
        <taxon>Insecta</taxon>
        <taxon>Pterygota</taxon>
        <taxon>Neoptera</taxon>
        <taxon>Endopterygota</taxon>
        <taxon>Coleoptera</taxon>
        <taxon>Polyphaga</taxon>
        <taxon>Cucujiformia</taxon>
        <taxon>Chrysomeloidea</taxon>
        <taxon>Cerambycidae</taxon>
        <taxon>Lepturinae</taxon>
        <taxon>Rhagiini</taxon>
        <taxon>Rhamnusium</taxon>
    </lineage>
</organism>
<dbReference type="Proteomes" id="UP001162156">
    <property type="component" value="Unassembled WGS sequence"/>
</dbReference>
<dbReference type="InterPro" id="IPR008597">
    <property type="entry name" value="Invert_lysozyme"/>
</dbReference>
<keyword evidence="3" id="KW-0929">Antimicrobial</keyword>
<dbReference type="GO" id="GO:0003796">
    <property type="term" value="F:lysozyme activity"/>
    <property type="evidence" value="ECO:0007669"/>
    <property type="project" value="UniProtKB-EC"/>
</dbReference>
<proteinExistence type="predicted"/>
<sequence length="121" mass="13732">CLCYAATTCDLTLGCDKGYCGPFKISRIYWVDAGNVTLPLDDPERAGAYEDCALSYQCAQRIVLNYLLKFGKDCNENGVTDCDDYSMINFNGGYQCQPPLNRNEPGRMWLKRYRICNPEIE</sequence>
<evidence type="ECO:0000256" key="1">
    <source>
        <dbReference type="ARBA" id="ARBA00000632"/>
    </source>
</evidence>
<evidence type="ECO:0000313" key="9">
    <source>
        <dbReference type="EMBL" id="KAJ8931291.1"/>
    </source>
</evidence>
<evidence type="ECO:0000256" key="2">
    <source>
        <dbReference type="ARBA" id="ARBA00012732"/>
    </source>
</evidence>
<feature type="disulfide bond" evidence="8">
    <location>
        <begin position="3"/>
        <end position="9"/>
    </location>
</feature>
<dbReference type="EMBL" id="JANEYF010004411">
    <property type="protein sequence ID" value="KAJ8931291.1"/>
    <property type="molecule type" value="Genomic_DNA"/>
</dbReference>
<keyword evidence="6 8" id="KW-1015">Disulfide bond</keyword>
<evidence type="ECO:0000256" key="5">
    <source>
        <dbReference type="ARBA" id="ARBA00022801"/>
    </source>
</evidence>
<dbReference type="Gene3D" id="1.10.530.10">
    <property type="match status" value="1"/>
</dbReference>
<dbReference type="PANTHER" id="PTHR11195">
    <property type="entry name" value="DESTABILASE-RELATED"/>
    <property type="match status" value="1"/>
</dbReference>
<dbReference type="PANTHER" id="PTHR11195:SF13">
    <property type="entry name" value="INVERTEBRATE-TYPE LYSOZYME 2-RELATED"/>
    <property type="match status" value="1"/>
</dbReference>
<comment type="catalytic activity">
    <reaction evidence="1">
        <text>Hydrolysis of (1-&gt;4)-beta-linkages between N-acetylmuramic acid and N-acetyl-D-glucosamine residues in a peptidoglycan and between N-acetyl-D-glucosamine residues in chitodextrins.</text>
        <dbReference type="EC" id="3.2.1.17"/>
    </reaction>
</comment>
<feature type="disulfide bond" evidence="8">
    <location>
        <begin position="52"/>
        <end position="58"/>
    </location>
</feature>
<keyword evidence="10" id="KW-1185">Reference proteome</keyword>
<keyword evidence="4" id="KW-0081">Bacteriolytic enzyme</keyword>
<dbReference type="CDD" id="cd16890">
    <property type="entry name" value="lyz_i"/>
    <property type="match status" value="1"/>
</dbReference>
<keyword evidence="5" id="KW-0378">Hydrolase</keyword>
<evidence type="ECO:0000256" key="3">
    <source>
        <dbReference type="ARBA" id="ARBA00022529"/>
    </source>
</evidence>
<dbReference type="GO" id="GO:0031640">
    <property type="term" value="P:killing of cells of another organism"/>
    <property type="evidence" value="ECO:0007669"/>
    <property type="project" value="UniProtKB-KW"/>
</dbReference>
<feature type="non-terminal residue" evidence="9">
    <location>
        <position position="1"/>
    </location>
</feature>
<dbReference type="GO" id="GO:0042742">
    <property type="term" value="P:defense response to bacterium"/>
    <property type="evidence" value="ECO:0007669"/>
    <property type="project" value="UniProtKB-KW"/>
</dbReference>
<reference evidence="9" key="1">
    <citation type="journal article" date="2023" name="Insect Mol. Biol.">
        <title>Genome sequencing provides insights into the evolution of gene families encoding plant cell wall-degrading enzymes in longhorned beetles.</title>
        <authorList>
            <person name="Shin N.R."/>
            <person name="Okamura Y."/>
            <person name="Kirsch R."/>
            <person name="Pauchet Y."/>
        </authorList>
    </citation>
    <scope>NUCLEOTIDE SEQUENCE</scope>
    <source>
        <strain evidence="9">RBIC_L_NR</strain>
    </source>
</reference>
<name>A0AAV8WXW8_9CUCU</name>
<dbReference type="AlphaFoldDB" id="A0AAV8WXW8"/>
<evidence type="ECO:0000256" key="4">
    <source>
        <dbReference type="ARBA" id="ARBA00022638"/>
    </source>
</evidence>
<evidence type="ECO:0000256" key="7">
    <source>
        <dbReference type="ARBA" id="ARBA00023295"/>
    </source>
</evidence>
<dbReference type="Pfam" id="PF05497">
    <property type="entry name" value="Destabilase"/>
    <property type="match status" value="1"/>
</dbReference>
<protein>
    <recommendedName>
        <fullName evidence="2">lysozyme</fullName>
        <ecNumber evidence="2">3.2.1.17</ecNumber>
    </recommendedName>
</protein>
<dbReference type="EC" id="3.2.1.17" evidence="2"/>
<gene>
    <name evidence="9" type="ORF">NQ314_015814</name>
</gene>
<accession>A0AAV8WXW8</accession>
<evidence type="ECO:0000256" key="8">
    <source>
        <dbReference type="PIRSR" id="PIRSR608597-3"/>
    </source>
</evidence>
<evidence type="ECO:0000313" key="10">
    <source>
        <dbReference type="Proteomes" id="UP001162156"/>
    </source>
</evidence>
<evidence type="ECO:0000256" key="6">
    <source>
        <dbReference type="ARBA" id="ARBA00023157"/>
    </source>
</evidence>
<feature type="disulfide bond" evidence="8">
    <location>
        <begin position="15"/>
        <end position="20"/>
    </location>
</feature>